<comment type="similarity">
    <text evidence="2">Belongs to the ashwin family.</text>
</comment>
<sequence length="242" mass="27284">MQTVVYLQQRRRKANMATSTGQNGKAAGTSDADLLLHPELLSQDFMRLVLNEKNVSTRDCGSRDQLTELYLRHIIPLPQRTLPNTRWGRRMEKSRGKQTPVAHRSDNSSSDHSRKRPLIVYDGSSSHSGPLKVKKPEGSIVSIGSNDRLKPPPAANLFNPIRKLSVNTSSSPSSQRSSDTKNLKLEENMSVGTSLLSYSCTKKVIHKCSYCLCVWRYSKESVRTFIIKKNHFILKKRKICSS</sequence>
<dbReference type="STRING" id="8153.ENSHBUP00000021261"/>
<dbReference type="GO" id="GO:0072669">
    <property type="term" value="C:tRNA-splicing ligase complex"/>
    <property type="evidence" value="ECO:0007669"/>
    <property type="project" value="InterPro"/>
</dbReference>
<evidence type="ECO:0000256" key="2">
    <source>
        <dbReference type="ARBA" id="ARBA00007855"/>
    </source>
</evidence>
<evidence type="ECO:0000256" key="1">
    <source>
        <dbReference type="ARBA" id="ARBA00004123"/>
    </source>
</evidence>
<dbReference type="PANTHER" id="PTHR28359">
    <property type="entry name" value="ASHWIN"/>
    <property type="match status" value="1"/>
</dbReference>
<dbReference type="GeneTree" id="ENSGT00390000007488"/>
<feature type="region of interest" description="Disordered" evidence="5">
    <location>
        <begin position="82"/>
        <end position="154"/>
    </location>
</feature>
<dbReference type="PANTHER" id="PTHR28359:SF1">
    <property type="entry name" value="ASHWIN"/>
    <property type="match status" value="1"/>
</dbReference>
<evidence type="ECO:0000313" key="7">
    <source>
        <dbReference type="Proteomes" id="UP000264840"/>
    </source>
</evidence>
<dbReference type="Ensembl" id="ENSHBUT00000036299.1">
    <property type="protein sequence ID" value="ENSHBUP00000021261.1"/>
    <property type="gene ID" value="ENSHBUG00000023557.1"/>
</dbReference>
<dbReference type="Pfam" id="PF15323">
    <property type="entry name" value="Ashwin"/>
    <property type="match status" value="1"/>
</dbReference>
<dbReference type="OMA" id="SRWGKRM"/>
<evidence type="ECO:0000256" key="5">
    <source>
        <dbReference type="SAM" id="MobiDB-lite"/>
    </source>
</evidence>
<dbReference type="AlphaFoldDB" id="A0A3Q2W8C4"/>
<organism evidence="6 7">
    <name type="scientific">Haplochromis burtoni</name>
    <name type="common">Burton's mouthbrooder</name>
    <name type="synonym">Chromis burtoni</name>
    <dbReference type="NCBI Taxonomy" id="8153"/>
    <lineage>
        <taxon>Eukaryota</taxon>
        <taxon>Metazoa</taxon>
        <taxon>Chordata</taxon>
        <taxon>Craniata</taxon>
        <taxon>Vertebrata</taxon>
        <taxon>Euteleostomi</taxon>
        <taxon>Actinopterygii</taxon>
        <taxon>Neopterygii</taxon>
        <taxon>Teleostei</taxon>
        <taxon>Neoteleostei</taxon>
        <taxon>Acanthomorphata</taxon>
        <taxon>Ovalentaria</taxon>
        <taxon>Cichlomorphae</taxon>
        <taxon>Cichliformes</taxon>
        <taxon>Cichlidae</taxon>
        <taxon>African cichlids</taxon>
        <taxon>Pseudocrenilabrinae</taxon>
        <taxon>Haplochromini</taxon>
        <taxon>Haplochromis</taxon>
    </lineage>
</organism>
<dbReference type="InterPro" id="IPR024887">
    <property type="entry name" value="Ashwin"/>
</dbReference>
<comment type="subcellular location">
    <subcellularLocation>
        <location evidence="1">Nucleus</location>
    </subcellularLocation>
</comment>
<keyword evidence="4" id="KW-0539">Nucleus</keyword>
<proteinExistence type="inferred from homology"/>
<dbReference type="Proteomes" id="UP000264840">
    <property type="component" value="Unplaced"/>
</dbReference>
<reference evidence="6" key="1">
    <citation type="submission" date="2025-08" db="UniProtKB">
        <authorList>
            <consortium name="Ensembl"/>
        </authorList>
    </citation>
    <scope>IDENTIFICATION</scope>
</reference>
<reference evidence="6" key="2">
    <citation type="submission" date="2025-09" db="UniProtKB">
        <authorList>
            <consortium name="Ensembl"/>
        </authorList>
    </citation>
    <scope>IDENTIFICATION</scope>
</reference>
<evidence type="ECO:0000256" key="3">
    <source>
        <dbReference type="ARBA" id="ARBA00015134"/>
    </source>
</evidence>
<feature type="compositionally biased region" description="Basic and acidic residues" evidence="5">
    <location>
        <begin position="103"/>
        <end position="112"/>
    </location>
</feature>
<dbReference type="GO" id="GO:0048598">
    <property type="term" value="P:embryonic morphogenesis"/>
    <property type="evidence" value="ECO:0007669"/>
    <property type="project" value="InterPro"/>
</dbReference>
<protein>
    <recommendedName>
        <fullName evidence="3">Ashwin</fullName>
    </recommendedName>
</protein>
<accession>A0A3Q2W8C4</accession>
<dbReference type="GO" id="GO:0005634">
    <property type="term" value="C:nucleus"/>
    <property type="evidence" value="ECO:0007669"/>
    <property type="project" value="UniProtKB-SubCell"/>
</dbReference>
<name>A0A3Q2W8C4_HAPBU</name>
<keyword evidence="7" id="KW-1185">Reference proteome</keyword>
<evidence type="ECO:0000256" key="4">
    <source>
        <dbReference type="ARBA" id="ARBA00023242"/>
    </source>
</evidence>
<evidence type="ECO:0000313" key="6">
    <source>
        <dbReference type="Ensembl" id="ENSHBUP00000021261.1"/>
    </source>
</evidence>